<comment type="similarity">
    <text evidence="2">Belongs to the thiolase-like superfamily. Beta-ketoacyl-ACP synthases family.</text>
</comment>
<dbReference type="InterPro" id="IPR016039">
    <property type="entry name" value="Thiolase-like"/>
</dbReference>
<dbReference type="Pfam" id="PF00109">
    <property type="entry name" value="ketoacyl-synt"/>
    <property type="match status" value="2"/>
</dbReference>
<dbReference type="CDD" id="cd00833">
    <property type="entry name" value="PKS"/>
    <property type="match status" value="1"/>
</dbReference>
<dbReference type="SUPFAM" id="SSF53901">
    <property type="entry name" value="Thiolase-like"/>
    <property type="match status" value="3"/>
</dbReference>
<dbReference type="EMBL" id="FQUH01000006">
    <property type="protein sequence ID" value="SHF18430.1"/>
    <property type="molecule type" value="Genomic_DNA"/>
</dbReference>
<accession>A0A1M4ZK34</accession>
<evidence type="ECO:0000256" key="1">
    <source>
        <dbReference type="ARBA" id="ARBA00022679"/>
    </source>
</evidence>
<dbReference type="GO" id="GO:0006633">
    <property type="term" value="P:fatty acid biosynthetic process"/>
    <property type="evidence" value="ECO:0007669"/>
    <property type="project" value="TreeGrafter"/>
</dbReference>
<dbReference type="GO" id="GO:0004312">
    <property type="term" value="F:fatty acid synthase activity"/>
    <property type="evidence" value="ECO:0007669"/>
    <property type="project" value="TreeGrafter"/>
</dbReference>
<protein>
    <submittedName>
        <fullName evidence="4">Beta-ketoacyl synthase, N-terminal domain</fullName>
    </submittedName>
</protein>
<keyword evidence="5" id="KW-1185">Reference proteome</keyword>
<dbReference type="Proteomes" id="UP000184159">
    <property type="component" value="Unassembled WGS sequence"/>
</dbReference>
<dbReference type="PANTHER" id="PTHR43775">
    <property type="entry name" value="FATTY ACID SYNTHASE"/>
    <property type="match status" value="1"/>
</dbReference>
<reference evidence="5" key="1">
    <citation type="submission" date="2016-11" db="EMBL/GenBank/DDBJ databases">
        <authorList>
            <person name="Varghese N."/>
            <person name="Submissions S."/>
        </authorList>
    </citation>
    <scope>NUCLEOTIDE SEQUENCE [LARGE SCALE GENOMIC DNA]</scope>
    <source>
        <strain evidence="5">DSM 21264</strain>
    </source>
</reference>
<gene>
    <name evidence="4" type="ORF">SAMN02745781_01645</name>
</gene>
<dbReference type="RefSeq" id="WP_072957854.1">
    <property type="nucleotide sequence ID" value="NZ_FQUH01000006.1"/>
</dbReference>
<dbReference type="SMART" id="SM00825">
    <property type="entry name" value="PKS_KS"/>
    <property type="match status" value="1"/>
</dbReference>
<dbReference type="InterPro" id="IPR014030">
    <property type="entry name" value="Ketoacyl_synth_N"/>
</dbReference>
<sequence>MSSEQSNNRLAIVSIGCVFPGQRDFNHVSEPHAWQQLVQQHYGSPWQHLDTALDAKAPLSIGQVSDEGFDFRKFAIPPLFRKAVSKETRLALLAAEDVFKQISLPESLRDHCDQFCAVHLGSDAAYRNAAKVQVLRQLGDQLIGHGNTPQETEQQIDAYKQQLAQNLGASSHDRIGEMASSIPARIAHFAQTRGKCQTIDGADLGGLRLLQLAQDSFRCQDSQITLLTSIQCFHHAEQANLLLEQGVCANQTWLEGAISLLVCPVKVAQENQWPVLAELGDIDTLPSTEITPDPGNYFAGANQVFCQLLEMLREQQQHCCGHSFTGPGWQISPTSVNKTIAHPQAPIQISDYCPLTALGCDKPPFWQTLAQGDDTLQPLSAEQLHQVALFRPHPQKLSTYIHQAMCFPSHKIQDVAAEKPMMPAKQHRLDVTQQYLLNASTRLSLPSPDPQRRTAIIVATNLSLTPDRVRTARHLWNQLPQTFTLPRPQPQPQNRWNWYGASGIGSAMLLAQQLGIEADCYAVEAACASSMAALHDAVRALQSGRYDQVIVAGIEMATTERDLVLCSAQMMLSTSRIRPFADKNDGFTPGDGGGVFILARHPDNSAALATIRAISGSCDSRSMTAPDKEGQALAIEKTLALTDVTPEQIQYIEAHGTGTALGDISEISAIRQHYQRENGATDTTQQQAPLFIGSVKYNFGHCFAGAAALSLCKVLSAFEHEQIPPMPIHGQINPQLMLTDLPADIPQQPIPWPYPDAGGRIAAINSFGTGGINYHLIIEQAGGATSHCE</sequence>
<dbReference type="PROSITE" id="PS52004">
    <property type="entry name" value="KS3_2"/>
    <property type="match status" value="1"/>
</dbReference>
<name>A0A1M4ZK34_VIBGA</name>
<dbReference type="InterPro" id="IPR050091">
    <property type="entry name" value="PKS_NRPS_Biosynth_Enz"/>
</dbReference>
<dbReference type="AlphaFoldDB" id="A0A1M4ZK34"/>
<evidence type="ECO:0000259" key="3">
    <source>
        <dbReference type="PROSITE" id="PS52004"/>
    </source>
</evidence>
<organism evidence="4 5">
    <name type="scientific">Vibrio gazogenes DSM 21264 = NBRC 103151</name>
    <dbReference type="NCBI Taxonomy" id="1123492"/>
    <lineage>
        <taxon>Bacteria</taxon>
        <taxon>Pseudomonadati</taxon>
        <taxon>Pseudomonadota</taxon>
        <taxon>Gammaproteobacteria</taxon>
        <taxon>Vibrionales</taxon>
        <taxon>Vibrionaceae</taxon>
        <taxon>Vibrio</taxon>
    </lineage>
</organism>
<dbReference type="Gene3D" id="3.40.47.10">
    <property type="match status" value="2"/>
</dbReference>
<dbReference type="PANTHER" id="PTHR43775:SF51">
    <property type="entry name" value="INACTIVE PHENOLPHTHIOCEROL SYNTHESIS POLYKETIDE SYNTHASE TYPE I PKS1-RELATED"/>
    <property type="match status" value="1"/>
</dbReference>
<evidence type="ECO:0000313" key="4">
    <source>
        <dbReference type="EMBL" id="SHF18430.1"/>
    </source>
</evidence>
<feature type="domain" description="Ketosynthase family 3 (KS3)" evidence="3">
    <location>
        <begin position="344"/>
        <end position="780"/>
    </location>
</feature>
<evidence type="ECO:0000256" key="2">
    <source>
        <dbReference type="RuleBase" id="RU003694"/>
    </source>
</evidence>
<proteinExistence type="inferred from homology"/>
<dbReference type="InterPro" id="IPR014031">
    <property type="entry name" value="Ketoacyl_synth_C"/>
</dbReference>
<dbReference type="InterPro" id="IPR020841">
    <property type="entry name" value="PKS_Beta-ketoAc_synthase_dom"/>
</dbReference>
<keyword evidence="1 2" id="KW-0808">Transferase</keyword>
<dbReference type="Pfam" id="PF02801">
    <property type="entry name" value="Ketoacyl-synt_C"/>
    <property type="match status" value="1"/>
</dbReference>
<evidence type="ECO:0000313" key="5">
    <source>
        <dbReference type="Proteomes" id="UP000184159"/>
    </source>
</evidence>